<dbReference type="GO" id="GO:0005507">
    <property type="term" value="F:copper ion binding"/>
    <property type="evidence" value="ECO:0007669"/>
    <property type="project" value="InterPro"/>
</dbReference>
<feature type="domain" description="HMA" evidence="19">
    <location>
        <begin position="109"/>
        <end position="175"/>
    </location>
</feature>
<feature type="transmembrane region" description="Helical" evidence="18">
    <location>
        <begin position="476"/>
        <end position="495"/>
    </location>
</feature>
<dbReference type="Pfam" id="PF00403">
    <property type="entry name" value="HMA"/>
    <property type="match status" value="4"/>
</dbReference>
<keyword evidence="7" id="KW-0677">Repeat</keyword>
<dbReference type="EMBL" id="EQ962652">
    <property type="protein sequence ID" value="EED24499.1"/>
    <property type="molecule type" value="Genomic_DNA"/>
</dbReference>
<keyword evidence="10 18" id="KW-0067">ATP-binding</keyword>
<dbReference type="CDD" id="cd02094">
    <property type="entry name" value="P-type_ATPase_Cu-like"/>
    <property type="match status" value="1"/>
</dbReference>
<name>B8LXJ8_TALSN</name>
<feature type="domain" description="HMA" evidence="19">
    <location>
        <begin position="22"/>
        <end position="88"/>
    </location>
</feature>
<keyword evidence="15" id="KW-0406">Ion transport</keyword>
<dbReference type="PROSITE" id="PS01047">
    <property type="entry name" value="HMA_1"/>
    <property type="match status" value="1"/>
</dbReference>
<feature type="transmembrane region" description="Helical" evidence="18">
    <location>
        <begin position="694"/>
        <end position="716"/>
    </location>
</feature>
<dbReference type="PANTHER" id="PTHR43520">
    <property type="entry name" value="ATP7, ISOFORM B"/>
    <property type="match status" value="1"/>
</dbReference>
<feature type="transmembrane region" description="Helical" evidence="18">
    <location>
        <begin position="1072"/>
        <end position="1092"/>
    </location>
</feature>
<keyword evidence="6 18" id="KW-0479">Metal-binding</keyword>
<evidence type="ECO:0000313" key="20">
    <source>
        <dbReference type="EMBL" id="EED24499.1"/>
    </source>
</evidence>
<dbReference type="SFLD" id="SFLDF00027">
    <property type="entry name" value="p-type_atpase"/>
    <property type="match status" value="1"/>
</dbReference>
<dbReference type="GO" id="GO:0140581">
    <property type="term" value="F:P-type monovalent copper transporter activity"/>
    <property type="evidence" value="ECO:0007669"/>
    <property type="project" value="UniProtKB-EC"/>
</dbReference>
<evidence type="ECO:0000256" key="1">
    <source>
        <dbReference type="ARBA" id="ARBA00004127"/>
    </source>
</evidence>
<dbReference type="Proteomes" id="UP000001745">
    <property type="component" value="Unassembled WGS sequence"/>
</dbReference>
<dbReference type="InterPro" id="IPR006121">
    <property type="entry name" value="HMA_dom"/>
</dbReference>
<keyword evidence="5 18" id="KW-0812">Transmembrane</keyword>
<dbReference type="InterPro" id="IPR018303">
    <property type="entry name" value="ATPase_P-typ_P_site"/>
</dbReference>
<evidence type="ECO:0000256" key="18">
    <source>
        <dbReference type="RuleBase" id="RU362081"/>
    </source>
</evidence>
<evidence type="ECO:0000256" key="13">
    <source>
        <dbReference type="ARBA" id="ARBA00022989"/>
    </source>
</evidence>
<dbReference type="InParanoid" id="B8LXJ8"/>
<dbReference type="PANTHER" id="PTHR43520:SF8">
    <property type="entry name" value="P-TYPE CU(+) TRANSPORTER"/>
    <property type="match status" value="1"/>
</dbReference>
<dbReference type="InterPro" id="IPR017969">
    <property type="entry name" value="Heavy-metal-associated_CS"/>
</dbReference>
<proteinExistence type="inferred from homology"/>
<dbReference type="FunFam" id="2.70.150.10:FF:000002">
    <property type="entry name" value="Copper-transporting ATPase 1, putative"/>
    <property type="match status" value="1"/>
</dbReference>
<gene>
    <name evidence="20" type="ORF">TSTA_078560</name>
</gene>
<dbReference type="Gene3D" id="3.40.50.1000">
    <property type="entry name" value="HAD superfamily/HAD-like"/>
    <property type="match status" value="1"/>
</dbReference>
<feature type="domain" description="HMA" evidence="19">
    <location>
        <begin position="197"/>
        <end position="263"/>
    </location>
</feature>
<dbReference type="FunFam" id="3.30.70.100:FF:000001">
    <property type="entry name" value="ATPase copper transporting beta"/>
    <property type="match status" value="3"/>
</dbReference>
<dbReference type="SUPFAM" id="SSF81653">
    <property type="entry name" value="Calcium ATPase, transduction domain A"/>
    <property type="match status" value="1"/>
</dbReference>
<dbReference type="InterPro" id="IPR036163">
    <property type="entry name" value="HMA_dom_sf"/>
</dbReference>
<dbReference type="SUPFAM" id="SSF55008">
    <property type="entry name" value="HMA, heavy metal-associated domain"/>
    <property type="match status" value="4"/>
</dbReference>
<dbReference type="SFLD" id="SFLDG00002">
    <property type="entry name" value="C1.7:_P-type_atpase_like"/>
    <property type="match status" value="1"/>
</dbReference>
<dbReference type="HOGENOM" id="CLU_001771_0_1_1"/>
<dbReference type="GO" id="GO:0005524">
    <property type="term" value="F:ATP binding"/>
    <property type="evidence" value="ECO:0007669"/>
    <property type="project" value="UniProtKB-UniRule"/>
</dbReference>
<dbReference type="SUPFAM" id="SSF81665">
    <property type="entry name" value="Calcium ATPase, transmembrane domain M"/>
    <property type="match status" value="1"/>
</dbReference>
<feature type="domain" description="HMA" evidence="19">
    <location>
        <begin position="279"/>
        <end position="345"/>
    </location>
</feature>
<dbReference type="Pfam" id="PF00122">
    <property type="entry name" value="E1-E2_ATPase"/>
    <property type="match status" value="1"/>
</dbReference>
<dbReference type="PROSITE" id="PS50846">
    <property type="entry name" value="HMA_2"/>
    <property type="match status" value="4"/>
</dbReference>
<dbReference type="CDD" id="cd00371">
    <property type="entry name" value="HMA"/>
    <property type="match status" value="4"/>
</dbReference>
<keyword evidence="12" id="KW-1278">Translocase</keyword>
<dbReference type="Pfam" id="PF00702">
    <property type="entry name" value="Hydrolase"/>
    <property type="match status" value="1"/>
</dbReference>
<dbReference type="GO" id="GO:0016020">
    <property type="term" value="C:membrane"/>
    <property type="evidence" value="ECO:0007669"/>
    <property type="project" value="UniProtKB-SubCell"/>
</dbReference>
<evidence type="ECO:0000256" key="14">
    <source>
        <dbReference type="ARBA" id="ARBA00023008"/>
    </source>
</evidence>
<dbReference type="PROSITE" id="PS00154">
    <property type="entry name" value="ATPASE_E1_E2"/>
    <property type="match status" value="1"/>
</dbReference>
<dbReference type="PRINTS" id="PR00119">
    <property type="entry name" value="CATATPASE"/>
</dbReference>
<dbReference type="InterPro" id="IPR001757">
    <property type="entry name" value="P_typ_ATPase"/>
</dbReference>
<comment type="subcellular location">
    <subcellularLocation>
        <location evidence="1">Endomembrane system</location>
        <topology evidence="1">Multi-pass membrane protein</topology>
    </subcellularLocation>
    <subcellularLocation>
        <location evidence="18">Membrane</location>
    </subcellularLocation>
</comment>
<dbReference type="InterPro" id="IPR008250">
    <property type="entry name" value="ATPase_P-typ_transduc_dom_A_sf"/>
</dbReference>
<evidence type="ECO:0000259" key="19">
    <source>
        <dbReference type="PROSITE" id="PS50846"/>
    </source>
</evidence>
<dbReference type="InterPro" id="IPR059000">
    <property type="entry name" value="ATPase_P-type_domA"/>
</dbReference>
<evidence type="ECO:0000256" key="2">
    <source>
        <dbReference type="ARBA" id="ARBA00006024"/>
    </source>
</evidence>
<dbReference type="AlphaFoldDB" id="B8LXJ8"/>
<dbReference type="RefSeq" id="XP_002341886.1">
    <property type="nucleotide sequence ID" value="XM_002341845.1"/>
</dbReference>
<accession>B8LXJ8</accession>
<dbReference type="InterPro" id="IPR023299">
    <property type="entry name" value="ATPase_P-typ_cyto_dom_N"/>
</dbReference>
<dbReference type="Gene3D" id="3.40.1110.10">
    <property type="entry name" value="Calcium-transporting ATPase, cytoplasmic domain N"/>
    <property type="match status" value="1"/>
</dbReference>
<evidence type="ECO:0000256" key="15">
    <source>
        <dbReference type="ARBA" id="ARBA00023065"/>
    </source>
</evidence>
<dbReference type="VEuPathDB" id="FungiDB:TSTA_078560"/>
<feature type="transmembrane region" description="Helical" evidence="18">
    <location>
        <begin position="371"/>
        <end position="391"/>
    </location>
</feature>
<keyword evidence="14" id="KW-0186">Copper</keyword>
<evidence type="ECO:0000256" key="5">
    <source>
        <dbReference type="ARBA" id="ARBA00022692"/>
    </source>
</evidence>
<dbReference type="InterPro" id="IPR023214">
    <property type="entry name" value="HAD_sf"/>
</dbReference>
<dbReference type="EC" id="7.2.2.8" evidence="3"/>
<organism evidence="20 21">
    <name type="scientific">Talaromyces stipitatus (strain ATCC 10500 / CBS 375.48 / QM 6759 / NRRL 1006)</name>
    <name type="common">Penicillium stipitatum</name>
    <dbReference type="NCBI Taxonomy" id="441959"/>
    <lineage>
        <taxon>Eukaryota</taxon>
        <taxon>Fungi</taxon>
        <taxon>Dikarya</taxon>
        <taxon>Ascomycota</taxon>
        <taxon>Pezizomycotina</taxon>
        <taxon>Eurotiomycetes</taxon>
        <taxon>Eurotiomycetidae</taxon>
        <taxon>Eurotiales</taxon>
        <taxon>Trichocomaceae</taxon>
        <taxon>Talaromyces</taxon>
        <taxon>Talaromyces sect. Talaromyces</taxon>
    </lineage>
</organism>
<dbReference type="PRINTS" id="PR00942">
    <property type="entry name" value="CUATPASEI"/>
</dbReference>
<dbReference type="FunCoup" id="B8LXJ8">
    <property type="interactions" value="458"/>
</dbReference>
<keyword evidence="11" id="KW-0460">Magnesium</keyword>
<reference evidence="21" key="1">
    <citation type="journal article" date="2015" name="Genome Announc.">
        <title>Genome sequence of the AIDS-associated pathogen Penicillium marneffei (ATCC18224) and its near taxonomic relative Talaromyces stipitatus (ATCC10500).</title>
        <authorList>
            <person name="Nierman W.C."/>
            <person name="Fedorova-Abrams N.D."/>
            <person name="Andrianopoulos A."/>
        </authorList>
    </citation>
    <scope>NUCLEOTIDE SEQUENCE [LARGE SCALE GENOMIC DNA]</scope>
    <source>
        <strain evidence="21">ATCC 10500 / CBS 375.48 / QM 6759 / NRRL 1006</strain>
    </source>
</reference>
<dbReference type="InterPro" id="IPR023298">
    <property type="entry name" value="ATPase_P-typ_TM_dom_sf"/>
</dbReference>
<dbReference type="InterPro" id="IPR027256">
    <property type="entry name" value="P-typ_ATPase_IB"/>
</dbReference>
<evidence type="ECO:0000256" key="7">
    <source>
        <dbReference type="ARBA" id="ARBA00022737"/>
    </source>
</evidence>
<keyword evidence="21" id="KW-1185">Reference proteome</keyword>
<dbReference type="SUPFAM" id="SSF81660">
    <property type="entry name" value="Metal cation-transporting ATPase, ATP-binding domain N"/>
    <property type="match status" value="1"/>
</dbReference>
<evidence type="ECO:0000256" key="16">
    <source>
        <dbReference type="ARBA" id="ARBA00023136"/>
    </source>
</evidence>
<dbReference type="InterPro" id="IPR044492">
    <property type="entry name" value="P_typ_ATPase_HD_dom"/>
</dbReference>
<sequence>MTTLPSEATTVSDSRTTSLHMATTTLKVDGMTCGACTSSVENAFKDVDGAGEVSVSLVMGRAVVNHDPAVLPPSKVAELIEDRGFDAEVLSTDTPQTSDNSDKSGTQSSVTTIAIEGMTCGACTSAVEGGLKDVAGIYSVNVSLLSERAVVGHDPAIVTASQIADIIEDRGFGASVLDTKSVEPPERPLSDHSTQMMSTTVAIEGMTCGACTSSVTNAFKDIEGLIQFDISLLAERAVIIHDPQVLPSEKIASIIEDVGFDARVLSSIPHLGVSHKTSKTVRLTLYGLDGAVSASSLQETLMQKPGISSVSIDISTSRATIVHSSTTIGIRSIVEAIEEAGYNALLSESEDNNAQLESLAKTKEIQEWKRAFLFSVSFAVPVFFISMIFPMCLKPLDFGGFRILPGLYLGDVVALGLTIPVQFGIGMRFYKSSFKSLKHRSPTMDVLVMLGTSAAFFFSVFSMLVAVLSSQHNRPGTVFDTSTMLITFITLGRWLENRAKGQTSKALSRLMSLAPSMTTIYEDPIAAEKATEEWNEKNDGATSHAGQTGLKAVPTELLQVGDVVLLRPGDKVSADGVVIQGTSYVDESMITGEAHPINKKKGDAVIAGTVNGAGSLEFKVTRAGSDTQLSQIVKLVQNAQTSRAPIQRMADIVAGYFVPIIILLGLTTFVGWMILSHVLPHPPKIFNKPENGGKIMVCLKLCISVIVFACPCALGLSTPTAVMVGTGVGAENGILFKGGAALEAATKVNHIVFDKTGTLTEGKMSVAEIKLEPTWKSNDWRRKLWWQIVGLAETNSEHPVARAIVAAAKQEMSLMKDDTLDGTIGTFDVTVGKGISATVEPMSSVERTRYHVLMGNAIFLRSSGVNVPESVDQTTLKDTASAGSKMDESAGFTQIHVAIDGHYTGTISLRDVLKPSAVAVVAALHKMGYHVSIVTGDTYPAALAVARALGIPKDSVKAGVVPSGKKKIVESYQAAGDKVAMVGDGINDSPALATALVGIALASGTDVAMEAADVVLMRSDDLLAVPASLSLARTIFNRIKLNLIWACVYNIIGLPFAMGIFLPFGGAPLPPMAAGAAMAASSVSVVGSSLLLKFWKRPGWMEIEQLEEDANSGFTKPPTSSSTASRWKASPFNGAGSNRHGTVSRLRTAFTKLVFGRQSKQIREEEGYHELLCYVYERNMKNYETFSKVPFVRLFRGPSQLNVLHRSSRHRPKCSLTQRQLLKLLLALKLPGILNLFNLASENGLLALKQSKQLVKSYRLQSTAQAEGSVQ</sequence>
<evidence type="ECO:0000256" key="11">
    <source>
        <dbReference type="ARBA" id="ARBA00022842"/>
    </source>
</evidence>
<protein>
    <recommendedName>
        <fullName evidence="3">P-type Cu(+) transporter</fullName>
        <ecNumber evidence="3">7.2.2.8</ecNumber>
    </recommendedName>
    <alternativeName>
        <fullName evidence="17">Cu(2+)-ATPase</fullName>
    </alternativeName>
</protein>
<evidence type="ECO:0000256" key="4">
    <source>
        <dbReference type="ARBA" id="ARBA00022448"/>
    </source>
</evidence>
<dbReference type="SUPFAM" id="SSF56784">
    <property type="entry name" value="HAD-like"/>
    <property type="match status" value="1"/>
</dbReference>
<dbReference type="GO" id="GO:0030003">
    <property type="term" value="P:intracellular monoatomic cation homeostasis"/>
    <property type="evidence" value="ECO:0007669"/>
    <property type="project" value="UniProtKB-ARBA"/>
</dbReference>
<dbReference type="GO" id="GO:0016887">
    <property type="term" value="F:ATP hydrolysis activity"/>
    <property type="evidence" value="ECO:0007669"/>
    <property type="project" value="InterPro"/>
</dbReference>
<feature type="transmembrane region" description="Helical" evidence="18">
    <location>
        <begin position="1043"/>
        <end position="1066"/>
    </location>
</feature>
<dbReference type="STRING" id="441959.B8LXJ8"/>
<keyword evidence="16 18" id="KW-0472">Membrane</keyword>
<feature type="transmembrane region" description="Helical" evidence="18">
    <location>
        <begin position="446"/>
        <end position="470"/>
    </location>
</feature>
<evidence type="ECO:0000256" key="12">
    <source>
        <dbReference type="ARBA" id="ARBA00022967"/>
    </source>
</evidence>
<feature type="transmembrane region" description="Helical" evidence="18">
    <location>
        <begin position="403"/>
        <end position="425"/>
    </location>
</feature>
<dbReference type="InterPro" id="IPR036412">
    <property type="entry name" value="HAD-like_sf"/>
</dbReference>
<dbReference type="GeneID" id="8104230"/>
<evidence type="ECO:0000256" key="8">
    <source>
        <dbReference type="ARBA" id="ARBA00022741"/>
    </source>
</evidence>
<keyword evidence="8 18" id="KW-0547">Nucleotide-binding</keyword>
<dbReference type="SFLD" id="SFLDS00003">
    <property type="entry name" value="Haloacid_Dehalogenase"/>
    <property type="match status" value="1"/>
</dbReference>
<dbReference type="GO" id="GO:0055070">
    <property type="term" value="P:copper ion homeostasis"/>
    <property type="evidence" value="ECO:0007669"/>
    <property type="project" value="TreeGrafter"/>
</dbReference>
<feature type="transmembrane region" description="Helical" evidence="18">
    <location>
        <begin position="653"/>
        <end position="674"/>
    </location>
</feature>
<dbReference type="PhylomeDB" id="B8LXJ8"/>
<dbReference type="NCBIfam" id="TIGR01525">
    <property type="entry name" value="ATPase-IB_hvy"/>
    <property type="match status" value="1"/>
</dbReference>
<dbReference type="eggNOG" id="KOG0207">
    <property type="taxonomic scope" value="Eukaryota"/>
</dbReference>
<evidence type="ECO:0000256" key="10">
    <source>
        <dbReference type="ARBA" id="ARBA00022840"/>
    </source>
</evidence>
<keyword evidence="13 18" id="KW-1133">Transmembrane helix</keyword>
<dbReference type="GO" id="GO:0043682">
    <property type="term" value="F:P-type divalent copper transporter activity"/>
    <property type="evidence" value="ECO:0007669"/>
    <property type="project" value="TreeGrafter"/>
</dbReference>
<dbReference type="GO" id="GO:0012505">
    <property type="term" value="C:endomembrane system"/>
    <property type="evidence" value="ECO:0007669"/>
    <property type="project" value="UniProtKB-SubCell"/>
</dbReference>
<dbReference type="Gene3D" id="2.70.150.10">
    <property type="entry name" value="Calcium-transporting ATPase, cytoplasmic transduction domain A"/>
    <property type="match status" value="1"/>
</dbReference>
<evidence type="ECO:0000256" key="3">
    <source>
        <dbReference type="ARBA" id="ARBA00012517"/>
    </source>
</evidence>
<evidence type="ECO:0000256" key="17">
    <source>
        <dbReference type="ARBA" id="ARBA00080126"/>
    </source>
</evidence>
<dbReference type="NCBIfam" id="TIGR00003">
    <property type="entry name" value="copper ion binding protein"/>
    <property type="match status" value="2"/>
</dbReference>
<comment type="similarity">
    <text evidence="2 18">Belongs to the cation transport ATPase (P-type) (TC 3.A.3) family. Type IB subfamily.</text>
</comment>
<dbReference type="NCBIfam" id="TIGR01494">
    <property type="entry name" value="ATPase_P-type"/>
    <property type="match status" value="2"/>
</dbReference>
<evidence type="ECO:0000313" key="21">
    <source>
        <dbReference type="Proteomes" id="UP000001745"/>
    </source>
</evidence>
<keyword evidence="4" id="KW-0813">Transport</keyword>
<evidence type="ECO:0000256" key="9">
    <source>
        <dbReference type="ARBA" id="ARBA00022796"/>
    </source>
</evidence>
<dbReference type="OMA" id="HWMLPAW"/>
<dbReference type="Gene3D" id="3.30.70.100">
    <property type="match status" value="4"/>
</dbReference>
<dbReference type="OrthoDB" id="432719at2759"/>
<evidence type="ECO:0000256" key="6">
    <source>
        <dbReference type="ARBA" id="ARBA00022723"/>
    </source>
</evidence>
<keyword evidence="9" id="KW-0187">Copper transport</keyword>
<dbReference type="InterPro" id="IPR006122">
    <property type="entry name" value="HMA_Cu_ion-bd"/>
</dbReference>
<keyword evidence="20" id="KW-0378">Hydrolase</keyword>